<reference evidence="1" key="1">
    <citation type="submission" date="2023-05" db="EMBL/GenBank/DDBJ databases">
        <authorList>
            <consortium name="ELIXIR-Norway"/>
        </authorList>
    </citation>
    <scope>NUCLEOTIDE SEQUENCE</scope>
</reference>
<evidence type="ECO:0000313" key="2">
    <source>
        <dbReference type="Proteomes" id="UP001162501"/>
    </source>
</evidence>
<evidence type="ECO:0000313" key="1">
    <source>
        <dbReference type="EMBL" id="CAN0411081.1"/>
    </source>
</evidence>
<dbReference type="Proteomes" id="UP001162501">
    <property type="component" value="Chromosome 29"/>
</dbReference>
<gene>
    <name evidence="1" type="ORF">MRATA1EN22A_LOCUS17973</name>
</gene>
<reference evidence="1" key="2">
    <citation type="submission" date="2025-03" db="EMBL/GenBank/DDBJ databases">
        <authorList>
            <consortium name="ELIXIR-Norway"/>
            <consortium name="Elixir Norway"/>
        </authorList>
    </citation>
    <scope>NUCLEOTIDE SEQUENCE</scope>
</reference>
<name>A0AC59ZHR2_RANTA</name>
<dbReference type="EMBL" id="OX596113">
    <property type="protein sequence ID" value="CAN0411081.1"/>
    <property type="molecule type" value="Genomic_DNA"/>
</dbReference>
<organism evidence="1 2">
    <name type="scientific">Rangifer tarandus platyrhynchus</name>
    <name type="common">Svalbard reindeer</name>
    <dbReference type="NCBI Taxonomy" id="3082113"/>
    <lineage>
        <taxon>Eukaryota</taxon>
        <taxon>Metazoa</taxon>
        <taxon>Chordata</taxon>
        <taxon>Craniata</taxon>
        <taxon>Vertebrata</taxon>
        <taxon>Euteleostomi</taxon>
        <taxon>Mammalia</taxon>
        <taxon>Eutheria</taxon>
        <taxon>Laurasiatheria</taxon>
        <taxon>Artiodactyla</taxon>
        <taxon>Ruminantia</taxon>
        <taxon>Pecora</taxon>
        <taxon>Cervidae</taxon>
        <taxon>Odocoileinae</taxon>
        <taxon>Rangifer</taxon>
    </lineage>
</organism>
<proteinExistence type="predicted"/>
<protein>
    <submittedName>
        <fullName evidence="1">Uncharacterized protein</fullName>
    </submittedName>
</protein>
<accession>A0AC59ZHR2</accession>
<sequence>MATYALQIAGLVLGGVGMVGTVAVTVMPQWRVSAFIGSNIVVFENLWEGLWMSCMRHANIRMQCKIYDSLLALSPDLQAARGLMCAASVLAFLAFMTAVLGMQCTRCIGDDETVKGHLLLTAGVLFIITGLVVLIPVSWVANSIIRDFYNPIVDIAQKRELGEALYIGWTTALAMAFYPLQIAGLVLGFFGMVGTLATTLLPQWRVSAFIGSNIIVFERVWEGLWMNCVRQAKDKLQCKAYDSLLALPPALEAARALMCVAAALSVIALLVGICGMKKIQCTGSDRRAKAYLVGISGVLFILTGIFVLIPVCWMANDIIRDFYNPAVHVGQKRELGASLFIGWATTAVLIVGGGLLCGFCCCNRKKPRHRYLAPGRRVPHARNPRRPVTGLSRTSTSYV</sequence>